<dbReference type="Pfam" id="PF07669">
    <property type="entry name" value="Eco57I"/>
    <property type="match status" value="1"/>
</dbReference>
<comment type="catalytic activity">
    <reaction evidence="5">
        <text>a 2'-deoxyadenosine in DNA + S-adenosyl-L-methionine = an N(6)-methyl-2'-deoxyadenosine in DNA + S-adenosyl-L-homocysteine + H(+)</text>
        <dbReference type="Rhea" id="RHEA:15197"/>
        <dbReference type="Rhea" id="RHEA-COMP:12418"/>
        <dbReference type="Rhea" id="RHEA-COMP:12419"/>
        <dbReference type="ChEBI" id="CHEBI:15378"/>
        <dbReference type="ChEBI" id="CHEBI:57856"/>
        <dbReference type="ChEBI" id="CHEBI:59789"/>
        <dbReference type="ChEBI" id="CHEBI:90615"/>
        <dbReference type="ChEBI" id="CHEBI:90616"/>
        <dbReference type="EC" id="2.1.1.72"/>
    </reaction>
</comment>
<organism evidence="7 8">
    <name type="scientific">Phormidesmis priestleyi Ana</name>
    <dbReference type="NCBI Taxonomy" id="1666911"/>
    <lineage>
        <taxon>Bacteria</taxon>
        <taxon>Bacillati</taxon>
        <taxon>Cyanobacteriota</taxon>
        <taxon>Cyanophyceae</taxon>
        <taxon>Leptolyngbyales</taxon>
        <taxon>Leptolyngbyaceae</taxon>
        <taxon>Phormidesmis</taxon>
    </lineage>
</organism>
<feature type="domain" description="Type II methyltransferase M.TaqI-like" evidence="6">
    <location>
        <begin position="530"/>
        <end position="740"/>
    </location>
</feature>
<evidence type="ECO:0000256" key="3">
    <source>
        <dbReference type="ARBA" id="ARBA00022679"/>
    </source>
</evidence>
<dbReference type="Proteomes" id="UP000050465">
    <property type="component" value="Unassembled WGS sequence"/>
</dbReference>
<gene>
    <name evidence="7" type="ORF">HLUCCA11_10890</name>
</gene>
<evidence type="ECO:0000256" key="4">
    <source>
        <dbReference type="ARBA" id="ARBA00022691"/>
    </source>
</evidence>
<evidence type="ECO:0000256" key="2">
    <source>
        <dbReference type="ARBA" id="ARBA00022603"/>
    </source>
</evidence>
<dbReference type="InterPro" id="IPR050953">
    <property type="entry name" value="N4_N6_ade-DNA_methylase"/>
</dbReference>
<comment type="caution">
    <text evidence="7">The sequence shown here is derived from an EMBL/GenBank/DDBJ whole genome shotgun (WGS) entry which is preliminary data.</text>
</comment>
<accession>A0A0P7ZKU1</accession>
<keyword evidence="4" id="KW-0949">S-adenosyl-L-methionine</keyword>
<proteinExistence type="predicted"/>
<dbReference type="PANTHER" id="PTHR33841:SF1">
    <property type="entry name" value="DNA METHYLTRANSFERASE A"/>
    <property type="match status" value="1"/>
</dbReference>
<keyword evidence="3 7" id="KW-0808">Transferase</keyword>
<dbReference type="Gene3D" id="3.40.50.150">
    <property type="entry name" value="Vaccinia Virus protein VP39"/>
    <property type="match status" value="2"/>
</dbReference>
<dbReference type="SUPFAM" id="SSF53335">
    <property type="entry name" value="S-adenosyl-L-methionine-dependent methyltransferases"/>
    <property type="match status" value="1"/>
</dbReference>
<dbReference type="InterPro" id="IPR011639">
    <property type="entry name" value="MethylTrfase_TaqI-like_dom"/>
</dbReference>
<keyword evidence="2 7" id="KW-0489">Methyltransferase</keyword>
<protein>
    <recommendedName>
        <fullName evidence="1">site-specific DNA-methyltransferase (adenine-specific)</fullName>
        <ecNumber evidence="1">2.1.1.72</ecNumber>
    </recommendedName>
</protein>
<evidence type="ECO:0000313" key="8">
    <source>
        <dbReference type="Proteomes" id="UP000050465"/>
    </source>
</evidence>
<dbReference type="STRING" id="1666911.HLUCCA11_10890"/>
<evidence type="ECO:0000256" key="5">
    <source>
        <dbReference type="ARBA" id="ARBA00047942"/>
    </source>
</evidence>
<evidence type="ECO:0000259" key="6">
    <source>
        <dbReference type="Pfam" id="PF07669"/>
    </source>
</evidence>
<dbReference type="PATRIC" id="fig|1666911.3.peg.4336"/>
<dbReference type="GO" id="GO:0009007">
    <property type="term" value="F:site-specific DNA-methyltransferase (adenine-specific) activity"/>
    <property type="evidence" value="ECO:0007669"/>
    <property type="project" value="UniProtKB-EC"/>
</dbReference>
<dbReference type="EC" id="2.1.1.72" evidence="1"/>
<evidence type="ECO:0000313" key="7">
    <source>
        <dbReference type="EMBL" id="KPQ35461.1"/>
    </source>
</evidence>
<dbReference type="EMBL" id="LJZR01000012">
    <property type="protein sequence ID" value="KPQ35461.1"/>
    <property type="molecule type" value="Genomic_DNA"/>
</dbReference>
<sequence length="894" mass="100048">MVSTGSTMANALEALRSQNLTDLFTQALGWQPVEKSPAAQQQALRILGESCCPIAYRDGVVVWQVLLSKDFQLTPASKAQIYQSVLAVSTQATSAQTTSVQTTSAQTTSAQTTSAQTTSAQATSAQAGLAQASEQTKLPLVIFVDAAKTRSLWCQSLQESALYVVGQPTTLWRYRLQRFSQSACGLFPTAKTKTIDAKYAVFEQLIQGLYDHISGVSNSTDRQRYAVLTLQRLIFVQSIQIKGWLNGESWYLQTRFETALQQGENLFFTTCLQPLYQSLALPALERPLSLVQTVGSTPFLGHLFGLHPLEQRYADINIADRPFEAILGWMSEQTSAGSFNPWLSADLGSWLERYWASRTQPDAGYVGDFELASRLCDRTLDPLLSQRISNSPNTETAQLISHSSLNERLFQATPNTCRQLIQEILPTLRVLDPACGSGNLLAAINQRLLDIFSVLTGYTQQSQDAQLKIWQSSLLDQNYLDQNYSDQNYSTANNSEPTHQRLTRQEKATQRQLISETNILINLQIRVFKNNLYGVDLSAGAVESAHFLLLLHLVTLAQVAEQIEPLFDLSFNVMSGNSLVGLIDVDEESFDQIDGGDGQLNAFQGNLLQPLAAEGYQTILAEKNLALEHYKSRNQLLADARNIPAYARASLLRSEITQLDNKAQNKLNALLLRQMSQQMGIQYKAMQLNDKPQRRLLTLEDIDILQPFHWGYHFNSIIRQGGFDCVVCAPPWEAFRPTAEDFFQRFQDLAEAKGMSAKTLKTSKQALAKGDPEIAEAWLFYQEQYAYVADYFYRSEHYAHQNPTVNGVIVRNQIRKERLFAEQCVSLLSANGIGAILLPQPLSAIAKAETLQQFFEENTVYVEHAEDVQEPSSRETPEQQTVLVWQMQKDALHD</sequence>
<dbReference type="AlphaFoldDB" id="A0A0P7ZKU1"/>
<dbReference type="InterPro" id="IPR029063">
    <property type="entry name" value="SAM-dependent_MTases_sf"/>
</dbReference>
<dbReference type="GO" id="GO:0032259">
    <property type="term" value="P:methylation"/>
    <property type="evidence" value="ECO:0007669"/>
    <property type="project" value="UniProtKB-KW"/>
</dbReference>
<name>A0A0P7ZKU1_9CYAN</name>
<dbReference type="GO" id="GO:0006304">
    <property type="term" value="P:DNA modification"/>
    <property type="evidence" value="ECO:0007669"/>
    <property type="project" value="InterPro"/>
</dbReference>
<evidence type="ECO:0000256" key="1">
    <source>
        <dbReference type="ARBA" id="ARBA00011900"/>
    </source>
</evidence>
<reference evidence="7 8" key="1">
    <citation type="submission" date="2015-09" db="EMBL/GenBank/DDBJ databases">
        <title>Identification and resolution of microdiversity through metagenomic sequencing of parallel consortia.</title>
        <authorList>
            <person name="Nelson W.C."/>
            <person name="Romine M.F."/>
            <person name="Lindemann S.R."/>
        </authorList>
    </citation>
    <scope>NUCLEOTIDE SEQUENCE [LARGE SCALE GENOMIC DNA]</scope>
    <source>
        <strain evidence="7">Ana</strain>
    </source>
</reference>
<dbReference type="PANTHER" id="PTHR33841">
    <property type="entry name" value="DNA METHYLTRANSFERASE YEEA-RELATED"/>
    <property type="match status" value="1"/>
</dbReference>